<dbReference type="SUPFAM" id="SSF55961">
    <property type="entry name" value="Bet v1-like"/>
    <property type="match status" value="1"/>
</dbReference>
<evidence type="ECO:0000313" key="4">
    <source>
        <dbReference type="Proteomes" id="UP001597368"/>
    </source>
</evidence>
<sequence>MIDILAQINATSRGVRRDDESVTVVMGRTYQASVEDVWDALTDPDRIKRWLMPISGDLRVGGRFQLEGNAGGEILECDPPHRFRATFGDASSLVEVRLRADGDERTDFEFEHTVPIAMAVSGAGAFYVGPGWDGAVLGLDLFLRGETAADPVEAANSEEAQRYSKESVLAWTSVIEKSGTATAEEIAAGRQVALDQFAPGLDQPL</sequence>
<feature type="domain" description="Activator of Hsp90 ATPase homologue 1/2-like C-terminal" evidence="2">
    <location>
        <begin position="32"/>
        <end position="113"/>
    </location>
</feature>
<organism evidence="3 4">
    <name type="scientific">Nonomuraea mangrovi</name>
    <dbReference type="NCBI Taxonomy" id="2316207"/>
    <lineage>
        <taxon>Bacteria</taxon>
        <taxon>Bacillati</taxon>
        <taxon>Actinomycetota</taxon>
        <taxon>Actinomycetes</taxon>
        <taxon>Streptosporangiales</taxon>
        <taxon>Streptosporangiaceae</taxon>
        <taxon>Nonomuraea</taxon>
    </lineage>
</organism>
<keyword evidence="4" id="KW-1185">Reference proteome</keyword>
<dbReference type="EMBL" id="JBHUFV010000003">
    <property type="protein sequence ID" value="MFD1929991.1"/>
    <property type="molecule type" value="Genomic_DNA"/>
</dbReference>
<dbReference type="CDD" id="cd08899">
    <property type="entry name" value="SRPBCC_CalC_Aha1-like_6"/>
    <property type="match status" value="1"/>
</dbReference>
<dbReference type="RefSeq" id="WP_379567987.1">
    <property type="nucleotide sequence ID" value="NZ_JBHUFV010000003.1"/>
</dbReference>
<name>A0ABW4SLL3_9ACTN</name>
<comment type="similarity">
    <text evidence="1">Belongs to the AHA1 family.</text>
</comment>
<dbReference type="InterPro" id="IPR023393">
    <property type="entry name" value="START-like_dom_sf"/>
</dbReference>
<evidence type="ECO:0000313" key="3">
    <source>
        <dbReference type="EMBL" id="MFD1929991.1"/>
    </source>
</evidence>
<gene>
    <name evidence="3" type="ORF">ACFSKW_00725</name>
</gene>
<evidence type="ECO:0000256" key="1">
    <source>
        <dbReference type="ARBA" id="ARBA00006817"/>
    </source>
</evidence>
<comment type="caution">
    <text evidence="3">The sequence shown here is derived from an EMBL/GenBank/DDBJ whole genome shotgun (WGS) entry which is preliminary data.</text>
</comment>
<proteinExistence type="inferred from homology"/>
<protein>
    <submittedName>
        <fullName evidence="3">SRPBCC family protein</fullName>
    </submittedName>
</protein>
<evidence type="ECO:0000259" key="2">
    <source>
        <dbReference type="Pfam" id="PF08327"/>
    </source>
</evidence>
<reference evidence="4" key="1">
    <citation type="journal article" date="2019" name="Int. J. Syst. Evol. Microbiol.">
        <title>The Global Catalogue of Microorganisms (GCM) 10K type strain sequencing project: providing services to taxonomists for standard genome sequencing and annotation.</title>
        <authorList>
            <consortium name="The Broad Institute Genomics Platform"/>
            <consortium name="The Broad Institute Genome Sequencing Center for Infectious Disease"/>
            <person name="Wu L."/>
            <person name="Ma J."/>
        </authorList>
    </citation>
    <scope>NUCLEOTIDE SEQUENCE [LARGE SCALE GENOMIC DNA]</scope>
    <source>
        <strain evidence="4">ICMP 6774ER</strain>
    </source>
</reference>
<dbReference type="Gene3D" id="3.30.530.20">
    <property type="match status" value="1"/>
</dbReference>
<dbReference type="InterPro" id="IPR013538">
    <property type="entry name" value="ASHA1/2-like_C"/>
</dbReference>
<dbReference type="Pfam" id="PF08327">
    <property type="entry name" value="AHSA1"/>
    <property type="match status" value="1"/>
</dbReference>
<accession>A0ABW4SLL3</accession>
<dbReference type="Proteomes" id="UP001597368">
    <property type="component" value="Unassembled WGS sequence"/>
</dbReference>